<evidence type="ECO:0000313" key="2">
    <source>
        <dbReference type="EMBL" id="MCF2563912.1"/>
    </source>
</evidence>
<name>A0ABS9CHZ7_9BACT</name>
<comment type="caution">
    <text evidence="2">The sequence shown here is derived from an EMBL/GenBank/DDBJ whole genome shotgun (WGS) entry which is preliminary data.</text>
</comment>
<dbReference type="Pfam" id="PF18998">
    <property type="entry name" value="Flg_new_2"/>
    <property type="match status" value="1"/>
</dbReference>
<dbReference type="EMBL" id="JADYTN010000013">
    <property type="protein sequence ID" value="MCF2563912.1"/>
    <property type="molecule type" value="Genomic_DNA"/>
</dbReference>
<accession>A0ABS9CHZ7</accession>
<dbReference type="RefSeq" id="WP_301638112.1">
    <property type="nucleotide sequence ID" value="NZ_JADYTN010000013.1"/>
</dbReference>
<evidence type="ECO:0000259" key="1">
    <source>
        <dbReference type="Pfam" id="PF18998"/>
    </source>
</evidence>
<keyword evidence="3" id="KW-1185">Reference proteome</keyword>
<evidence type="ECO:0000313" key="3">
    <source>
        <dbReference type="Proteomes" id="UP001200470"/>
    </source>
</evidence>
<dbReference type="Proteomes" id="UP001200470">
    <property type="component" value="Unassembled WGS sequence"/>
</dbReference>
<organism evidence="2 3">
    <name type="scientific">Xylanibacter brevis</name>
    <dbReference type="NCBI Taxonomy" id="83231"/>
    <lineage>
        <taxon>Bacteria</taxon>
        <taxon>Pseudomonadati</taxon>
        <taxon>Bacteroidota</taxon>
        <taxon>Bacteroidia</taxon>
        <taxon>Bacteroidales</taxon>
        <taxon>Prevotellaceae</taxon>
        <taxon>Xylanibacter</taxon>
    </lineage>
</organism>
<proteinExistence type="predicted"/>
<dbReference type="InterPro" id="IPR044060">
    <property type="entry name" value="Bacterial_rp_domain"/>
</dbReference>
<reference evidence="2 3" key="1">
    <citation type="submission" date="2020-12" db="EMBL/GenBank/DDBJ databases">
        <title>Whole genome sequences of gut porcine anaerobes.</title>
        <authorList>
            <person name="Kubasova T."/>
            <person name="Jahodarova E."/>
            <person name="Rychlik I."/>
        </authorList>
    </citation>
    <scope>NUCLEOTIDE SEQUENCE [LARGE SCALE GENOMIC DNA]</scope>
    <source>
        <strain evidence="2 3">An925</strain>
    </source>
</reference>
<gene>
    <name evidence="2" type="ORF">I6E12_07280</name>
</gene>
<feature type="non-terminal residue" evidence="2">
    <location>
        <position position="1"/>
    </location>
</feature>
<feature type="domain" description="Bacterial repeat" evidence="1">
    <location>
        <begin position="116"/>
        <end position="179"/>
    </location>
</feature>
<protein>
    <recommendedName>
        <fullName evidence="1">Bacterial repeat domain-containing protein</fullName>
    </recommendedName>
</protein>
<sequence>VLDKESTAKLWDLVDKVGFAAKEGFLAHGADEGDGVFAWVHSRNDYGKTKVSTQYLIDNNSMLQAYKTDDAFTKACKSYGSSADVFLTPDGNGSVAPVTPAVPDVTPTDGKFEVKLLANPSVGGTVTGAGRYPAGQSVEISASPAEGYQFNRWSDGDTNASRSITLSSNTALTAYFKSDSDTGEQEPGGGGLEG</sequence>